<evidence type="ECO:0000256" key="6">
    <source>
        <dbReference type="SAM" id="Phobius"/>
    </source>
</evidence>
<feature type="transmembrane region" description="Helical" evidence="6">
    <location>
        <begin position="141"/>
        <end position="158"/>
    </location>
</feature>
<keyword evidence="8" id="KW-1185">Reference proteome</keyword>
<reference evidence="7 8" key="1">
    <citation type="submission" date="2021-01" db="EMBL/GenBank/DDBJ databases">
        <title>Actinoplanes sp. nov. LDG1-06 isolated from lichen.</title>
        <authorList>
            <person name="Saeng-In P."/>
            <person name="Phongsopitanun W."/>
            <person name="Kanchanasin P."/>
            <person name="Yuki M."/>
            <person name="Kudo T."/>
            <person name="Ohkuma M."/>
            <person name="Tanasupawat S."/>
        </authorList>
    </citation>
    <scope>NUCLEOTIDE SEQUENCE [LARGE SCALE GENOMIC DNA]</scope>
    <source>
        <strain evidence="7 8">LDG1-06</strain>
    </source>
</reference>
<dbReference type="PANTHER" id="PTHR11706:SF33">
    <property type="entry name" value="NATURAL RESISTANCE-ASSOCIATED MACROPHAGE PROTEIN 2"/>
    <property type="match status" value="1"/>
</dbReference>
<evidence type="ECO:0000256" key="4">
    <source>
        <dbReference type="ARBA" id="ARBA00022989"/>
    </source>
</evidence>
<keyword evidence="3 6" id="KW-0812">Transmembrane</keyword>
<name>A0ABS2A761_9ACTN</name>
<feature type="transmembrane region" description="Helical" evidence="6">
    <location>
        <begin position="80"/>
        <end position="106"/>
    </location>
</feature>
<feature type="transmembrane region" description="Helical" evidence="6">
    <location>
        <begin position="178"/>
        <end position="199"/>
    </location>
</feature>
<accession>A0ABS2A761</accession>
<feature type="transmembrane region" description="Helical" evidence="6">
    <location>
        <begin position="112"/>
        <end position="129"/>
    </location>
</feature>
<dbReference type="InterPro" id="IPR001046">
    <property type="entry name" value="NRAMP_fam"/>
</dbReference>
<evidence type="ECO:0000256" key="5">
    <source>
        <dbReference type="ARBA" id="ARBA00023136"/>
    </source>
</evidence>
<feature type="transmembrane region" description="Helical" evidence="6">
    <location>
        <begin position="262"/>
        <end position="283"/>
    </location>
</feature>
<sequence>MKRLLAVTLGILTAIGGFVDIGDIVSTSEAGARFGLSHTWVLLVGIVGICVYAEMAGRVTAVSKRPVYDLIRERLGPRIALVNLLGAYAITLLTLAAEIGGVALALQLLSGAPYLLWVPAVALVLWLALWRVKFSTLERIFGLAGLSLVVLLIAAFKLQPDFSEMTKIVPPPGENWPTYFFVAIALFASAMTPYEVFFFTSGGVEERWTPRDLTLSRVNVFLGFPLGGLLAFGFLATSAAVYEPLGMRVDTLGQAVLPAGLAFGQIGLGLVILGVFAATFGAAMETSLSAGYTVAQYFGWSWGKYLRPKQAARFHTVVLVSILLAVAALLTTIDPVQLTEYMLIFSAIVLPLTYLPILVIANDRGYLGDRVNGRLANTLGVIYLFVILAAAVAAVPIMILTGMGG</sequence>
<evidence type="ECO:0000256" key="2">
    <source>
        <dbReference type="ARBA" id="ARBA00022448"/>
    </source>
</evidence>
<comment type="subcellular location">
    <subcellularLocation>
        <location evidence="1">Membrane</location>
        <topology evidence="1">Multi-pass membrane protein</topology>
    </subcellularLocation>
</comment>
<dbReference type="PANTHER" id="PTHR11706">
    <property type="entry name" value="SOLUTE CARRIER PROTEIN FAMILY 11 MEMBER"/>
    <property type="match status" value="1"/>
</dbReference>
<gene>
    <name evidence="7" type="ORF">JIG36_08905</name>
</gene>
<dbReference type="EMBL" id="JAENHP010000002">
    <property type="protein sequence ID" value="MBM2615670.1"/>
    <property type="molecule type" value="Genomic_DNA"/>
</dbReference>
<feature type="transmembrane region" description="Helical" evidence="6">
    <location>
        <begin position="220"/>
        <end position="242"/>
    </location>
</feature>
<keyword evidence="2" id="KW-0813">Transport</keyword>
<keyword evidence="5 6" id="KW-0472">Membrane</keyword>
<feature type="transmembrane region" description="Helical" evidence="6">
    <location>
        <begin position="342"/>
        <end position="361"/>
    </location>
</feature>
<keyword evidence="4 6" id="KW-1133">Transmembrane helix</keyword>
<dbReference type="Pfam" id="PF01566">
    <property type="entry name" value="Nramp"/>
    <property type="match status" value="1"/>
</dbReference>
<evidence type="ECO:0000313" key="8">
    <source>
        <dbReference type="Proteomes" id="UP000632138"/>
    </source>
</evidence>
<organism evidence="7 8">
    <name type="scientific">Paractinoplanes ovalisporus</name>
    <dbReference type="NCBI Taxonomy" id="2810368"/>
    <lineage>
        <taxon>Bacteria</taxon>
        <taxon>Bacillati</taxon>
        <taxon>Actinomycetota</taxon>
        <taxon>Actinomycetes</taxon>
        <taxon>Micromonosporales</taxon>
        <taxon>Micromonosporaceae</taxon>
        <taxon>Paractinoplanes</taxon>
    </lineage>
</organism>
<dbReference type="RefSeq" id="WP_203375534.1">
    <property type="nucleotide sequence ID" value="NZ_JAENHP010000002.1"/>
</dbReference>
<comment type="caution">
    <text evidence="7">The sequence shown here is derived from an EMBL/GenBank/DDBJ whole genome shotgun (WGS) entry which is preliminary data.</text>
</comment>
<protein>
    <submittedName>
        <fullName evidence="7">Divalent metal cation transporter</fullName>
    </submittedName>
</protein>
<feature type="transmembrane region" description="Helical" evidence="6">
    <location>
        <begin position="381"/>
        <end position="403"/>
    </location>
</feature>
<feature type="transmembrane region" description="Helical" evidence="6">
    <location>
        <begin position="40"/>
        <end position="59"/>
    </location>
</feature>
<evidence type="ECO:0000256" key="1">
    <source>
        <dbReference type="ARBA" id="ARBA00004141"/>
    </source>
</evidence>
<dbReference type="Proteomes" id="UP000632138">
    <property type="component" value="Unassembled WGS sequence"/>
</dbReference>
<feature type="transmembrane region" description="Helical" evidence="6">
    <location>
        <begin position="311"/>
        <end position="330"/>
    </location>
</feature>
<evidence type="ECO:0000313" key="7">
    <source>
        <dbReference type="EMBL" id="MBM2615670.1"/>
    </source>
</evidence>
<evidence type="ECO:0000256" key="3">
    <source>
        <dbReference type="ARBA" id="ARBA00022692"/>
    </source>
</evidence>
<proteinExistence type="predicted"/>